<protein>
    <submittedName>
        <fullName evidence="4">Type VII secretion protein EssB</fullName>
    </submittedName>
</protein>
<reference evidence="4 5" key="1">
    <citation type="submission" date="2019-10" db="EMBL/GenBank/DDBJ databases">
        <title>Bacillus aerolatum sp. nov., isolated from bioaerosol of sport playgrounds.</title>
        <authorList>
            <person name="Chen P."/>
            <person name="Zhang G."/>
        </authorList>
    </citation>
    <scope>NUCLEOTIDE SEQUENCE [LARGE SCALE GENOMIC DNA]</scope>
    <source>
        <strain evidence="4 5">CX253</strain>
    </source>
</reference>
<dbReference type="Proteomes" id="UP000429595">
    <property type="component" value="Unassembled WGS sequence"/>
</dbReference>
<dbReference type="Pfam" id="PF10140">
    <property type="entry name" value="YukC"/>
    <property type="match status" value="1"/>
</dbReference>
<dbReference type="Gene3D" id="1.25.40.680">
    <property type="entry name" value="Type VII secretion system EssB, C-terminal-like domain"/>
    <property type="match status" value="1"/>
</dbReference>
<dbReference type="RefSeq" id="WP_152150239.1">
    <property type="nucleotide sequence ID" value="NZ_WEIO01000002.1"/>
</dbReference>
<gene>
    <name evidence="4" type="primary">essB</name>
    <name evidence="4" type="ORF">F9802_06020</name>
</gene>
<organism evidence="4 5">
    <name type="scientific">Bacillus aerolatus</name>
    <dbReference type="NCBI Taxonomy" id="2653354"/>
    <lineage>
        <taxon>Bacteria</taxon>
        <taxon>Bacillati</taxon>
        <taxon>Bacillota</taxon>
        <taxon>Bacilli</taxon>
        <taxon>Bacillales</taxon>
        <taxon>Bacillaceae</taxon>
        <taxon>Bacillus</taxon>
    </lineage>
</organism>
<dbReference type="EMBL" id="WEIO01000002">
    <property type="protein sequence ID" value="KAB7708254.1"/>
    <property type="molecule type" value="Genomic_DNA"/>
</dbReference>
<dbReference type="InterPro" id="IPR018778">
    <property type="entry name" value="T7SS_EssB"/>
</dbReference>
<feature type="transmembrane region" description="Helical" evidence="3">
    <location>
        <begin position="219"/>
        <end position="242"/>
    </location>
</feature>
<dbReference type="AlphaFoldDB" id="A0A6I1FP86"/>
<keyword evidence="5" id="KW-1185">Reference proteome</keyword>
<feature type="compositionally biased region" description="Basic and acidic residues" evidence="2">
    <location>
        <begin position="375"/>
        <end position="399"/>
    </location>
</feature>
<feature type="region of interest" description="Disordered" evidence="2">
    <location>
        <begin position="375"/>
        <end position="437"/>
    </location>
</feature>
<dbReference type="InterPro" id="IPR042565">
    <property type="entry name" value="T7SS_EssB_C"/>
</dbReference>
<sequence>MEDKKQSYLQKRIEAERKHDGNYSIIFQKARLKLQDPKEIAMLLEEEKELEKAIDANEDEVIITITPPSAFQPFYFLRNKKEMSRWIFANQLLKKVRSHQQSRIYLVVCPENILFDRGFTPYFLHFGVHESLPPYEKDEQILFEEVKATAAAAVDSKYSFEEYLQFHDTLKLSPAAADLLAAENYRELEKVIEGYIEKLEEQQKMFISIPVKKWNVHKYLLYGAAALLIPAIIFSLYTFFFMQPKQEAYVESGEHFLNKKYSRVIETLAIYEPEEMPYVVQYELASSYIVNENLGDEQKKAVQKMITLQTDPQYFLYWIYTGRGKNEQALEIARSLEYRDFIMFSLIKYREEIKADESLASEEKQEKIKAVDQELKDLESEKKEEEKLLQEQEEERSKLLPEAGADVQKSLPPVTADPESKDPTAEKQPASSGEKAL</sequence>
<evidence type="ECO:0000313" key="5">
    <source>
        <dbReference type="Proteomes" id="UP000429595"/>
    </source>
</evidence>
<accession>A0A6I1FP86</accession>
<keyword evidence="3" id="KW-0812">Transmembrane</keyword>
<dbReference type="Gene3D" id="1.10.510.10">
    <property type="entry name" value="Transferase(Phosphotransferase) domain 1"/>
    <property type="match status" value="1"/>
</dbReference>
<comment type="caution">
    <text evidence="4">The sequence shown here is derived from an EMBL/GenBank/DDBJ whole genome shotgun (WGS) entry which is preliminary data.</text>
</comment>
<proteinExistence type="inferred from homology"/>
<evidence type="ECO:0000256" key="1">
    <source>
        <dbReference type="ARBA" id="ARBA00010163"/>
    </source>
</evidence>
<evidence type="ECO:0000256" key="3">
    <source>
        <dbReference type="SAM" id="Phobius"/>
    </source>
</evidence>
<keyword evidence="3" id="KW-0472">Membrane</keyword>
<keyword evidence="3" id="KW-1133">Transmembrane helix</keyword>
<comment type="similarity">
    <text evidence="1">Belongs to the EssB family.</text>
</comment>
<evidence type="ECO:0000256" key="2">
    <source>
        <dbReference type="SAM" id="MobiDB-lite"/>
    </source>
</evidence>
<evidence type="ECO:0000313" key="4">
    <source>
        <dbReference type="EMBL" id="KAB7708254.1"/>
    </source>
</evidence>
<dbReference type="NCBIfam" id="TIGR03926">
    <property type="entry name" value="T7_EssB"/>
    <property type="match status" value="1"/>
</dbReference>
<name>A0A6I1FP86_9BACI</name>